<evidence type="ECO:0000313" key="1">
    <source>
        <dbReference type="EMBL" id="MBI1686555.1"/>
    </source>
</evidence>
<sequence>MEAWALTPETLQDRLIDIVRATPTTLQVLRTVRDLDLPDWMIFSGAIYQPVFNSLTGRPLDYGIKDYDVAYHDDRDTSYEAEDIVIQRVAAAFEPPLRELVEVRNQARVHLWFEKKFGADEPYPALRSSAEALERFVATAFCVGVRLEADETLRVWAPFGLEDLFAMRLRPNPLRVKGAGGWARTTGSAKARWPEITVEG</sequence>
<proteinExistence type="predicted"/>
<dbReference type="Pfam" id="PF06042">
    <property type="entry name" value="NTP_transf_6"/>
    <property type="match status" value="1"/>
</dbReference>
<dbReference type="PANTHER" id="PTHR39166:SF1">
    <property type="entry name" value="BLL1166 PROTEIN"/>
    <property type="match status" value="1"/>
</dbReference>
<dbReference type="Proteomes" id="UP000639859">
    <property type="component" value="Unassembled WGS sequence"/>
</dbReference>
<keyword evidence="2" id="KW-1185">Reference proteome</keyword>
<evidence type="ECO:0000313" key="2">
    <source>
        <dbReference type="Proteomes" id="UP000639859"/>
    </source>
</evidence>
<reference evidence="1 2" key="1">
    <citation type="submission" date="2020-11" db="EMBL/GenBank/DDBJ databases">
        <title>genome sequence of strain KACC 18849.</title>
        <authorList>
            <person name="Gao J."/>
            <person name="Zhang X."/>
        </authorList>
    </citation>
    <scope>NUCLEOTIDE SEQUENCE [LARGE SCALE GENOMIC DNA]</scope>
    <source>
        <strain evidence="1 2">KACC 18849</strain>
    </source>
</reference>
<dbReference type="EMBL" id="JADWOX010000023">
    <property type="protein sequence ID" value="MBI1686555.1"/>
    <property type="molecule type" value="Genomic_DNA"/>
</dbReference>
<name>A0ABS0T3U8_9CAUL</name>
<protein>
    <submittedName>
        <fullName evidence="1">Nucleotidyltransferase family protein</fullName>
    </submittedName>
</protein>
<gene>
    <name evidence="1" type="ORF">I4Q42_23050</name>
</gene>
<dbReference type="PANTHER" id="PTHR39166">
    <property type="entry name" value="BLL1166 PROTEIN"/>
    <property type="match status" value="1"/>
</dbReference>
<dbReference type="InterPro" id="IPR009267">
    <property type="entry name" value="NTP_transf_6"/>
</dbReference>
<comment type="caution">
    <text evidence="1">The sequence shown here is derived from an EMBL/GenBank/DDBJ whole genome shotgun (WGS) entry which is preliminary data.</text>
</comment>
<accession>A0ABS0T3U8</accession>
<organism evidence="1 2">
    <name type="scientific">Caulobacter hibisci</name>
    <dbReference type="NCBI Taxonomy" id="2035993"/>
    <lineage>
        <taxon>Bacteria</taxon>
        <taxon>Pseudomonadati</taxon>
        <taxon>Pseudomonadota</taxon>
        <taxon>Alphaproteobacteria</taxon>
        <taxon>Caulobacterales</taxon>
        <taxon>Caulobacteraceae</taxon>
        <taxon>Caulobacter</taxon>
    </lineage>
</organism>